<protein>
    <submittedName>
        <fullName evidence="3">DUF4126 domain-containing protein</fullName>
    </submittedName>
</protein>
<accession>A0ABY6F535</accession>
<keyword evidence="1" id="KW-0812">Transmembrane</keyword>
<name>A0ABY6F535_9GAMM</name>
<feature type="transmembrane region" description="Helical" evidence="1">
    <location>
        <begin position="159"/>
        <end position="181"/>
    </location>
</feature>
<organism evidence="3 4">
    <name type="scientific">Moraxella nasicaprae</name>
    <dbReference type="NCBI Taxonomy" id="2904122"/>
    <lineage>
        <taxon>Bacteria</taxon>
        <taxon>Pseudomonadati</taxon>
        <taxon>Pseudomonadota</taxon>
        <taxon>Gammaproteobacteria</taxon>
        <taxon>Moraxellales</taxon>
        <taxon>Moraxellaceae</taxon>
        <taxon>Moraxella</taxon>
    </lineage>
</organism>
<dbReference type="EMBL" id="CP089977">
    <property type="protein sequence ID" value="UXZ05197.1"/>
    <property type="molecule type" value="Genomic_DNA"/>
</dbReference>
<feature type="domain" description="DUF4126" evidence="2">
    <location>
        <begin position="9"/>
        <end position="181"/>
    </location>
</feature>
<reference evidence="3" key="1">
    <citation type="submission" date="2021-12" db="EMBL/GenBank/DDBJ databases">
        <title>taxonomy of Moraxella sp. ZY201224.</title>
        <authorList>
            <person name="Li F."/>
        </authorList>
    </citation>
    <scope>NUCLEOTIDE SEQUENCE</scope>
    <source>
        <strain evidence="3">ZY201224</strain>
    </source>
</reference>
<dbReference type="Pfam" id="PF13548">
    <property type="entry name" value="DUF4126"/>
    <property type="match status" value="1"/>
</dbReference>
<dbReference type="Proteomes" id="UP001063782">
    <property type="component" value="Chromosome"/>
</dbReference>
<proteinExistence type="predicted"/>
<evidence type="ECO:0000313" key="3">
    <source>
        <dbReference type="EMBL" id="UXZ05197.1"/>
    </source>
</evidence>
<dbReference type="RefSeq" id="WP_263076697.1">
    <property type="nucleotide sequence ID" value="NZ_CP089977.1"/>
</dbReference>
<feature type="transmembrane region" description="Helical" evidence="1">
    <location>
        <begin position="76"/>
        <end position="97"/>
    </location>
</feature>
<feature type="transmembrane region" description="Helical" evidence="1">
    <location>
        <begin position="46"/>
        <end position="69"/>
    </location>
</feature>
<evidence type="ECO:0000259" key="2">
    <source>
        <dbReference type="Pfam" id="PF13548"/>
    </source>
</evidence>
<evidence type="ECO:0000313" key="4">
    <source>
        <dbReference type="Proteomes" id="UP001063782"/>
    </source>
</evidence>
<keyword evidence="4" id="KW-1185">Reference proteome</keyword>
<evidence type="ECO:0000256" key="1">
    <source>
        <dbReference type="SAM" id="Phobius"/>
    </source>
</evidence>
<dbReference type="InterPro" id="IPR025196">
    <property type="entry name" value="DUF4126"/>
</dbReference>
<gene>
    <name evidence="3" type="ORF">LU297_01725</name>
</gene>
<keyword evidence="1" id="KW-1133">Transmembrane helix</keyword>
<sequence>MTIEMILSICLGIGLAASSGFRVFVPLFGLSLASYFGVIPLNETWQWVGSVYALVILGVASVVESIGYLVPVVDNLLDTIAVPLAGVAGTLVMASTLTDFSPATTWALAIVAGGGAAATIKGTSAATRAVSTATTAGTANPAFGMAETGAAVGLSALTIFMPVLGMAIAVIGVIVLIWLMVRLKRKFTSQAQ</sequence>
<keyword evidence="1" id="KW-0472">Membrane</keyword>